<gene>
    <name evidence="3" type="ORF">EPI10_021403</name>
</gene>
<dbReference type="EMBL" id="SMMG02000003">
    <property type="protein sequence ID" value="KAA3481003.1"/>
    <property type="molecule type" value="Genomic_DNA"/>
</dbReference>
<dbReference type="InterPro" id="IPR043502">
    <property type="entry name" value="DNA/RNA_pol_sf"/>
</dbReference>
<accession>A0A5B6WHW4</accession>
<dbReference type="Pfam" id="PF17919">
    <property type="entry name" value="RT_RNaseH_2"/>
    <property type="match status" value="1"/>
</dbReference>
<comment type="caution">
    <text evidence="3">The sequence shown here is derived from an EMBL/GenBank/DDBJ whole genome shotgun (WGS) entry which is preliminary data.</text>
</comment>
<dbReference type="GO" id="GO:0003824">
    <property type="term" value="F:catalytic activity"/>
    <property type="evidence" value="ECO:0007669"/>
    <property type="project" value="UniProtKB-KW"/>
</dbReference>
<evidence type="ECO:0000259" key="2">
    <source>
        <dbReference type="Pfam" id="PF17919"/>
    </source>
</evidence>
<name>A0A5B6WHW4_9ROSI</name>
<dbReference type="Proteomes" id="UP000325315">
    <property type="component" value="Unassembled WGS sequence"/>
</dbReference>
<evidence type="ECO:0000256" key="1">
    <source>
        <dbReference type="ARBA" id="ARBA00023268"/>
    </source>
</evidence>
<protein>
    <submittedName>
        <fullName evidence="3">DNA/RNA polymerases superfamily protein</fullName>
    </submittedName>
</protein>
<dbReference type="AlphaFoldDB" id="A0A5B6WHW4"/>
<dbReference type="Gene3D" id="3.30.70.270">
    <property type="match status" value="2"/>
</dbReference>
<dbReference type="InterPro" id="IPR050951">
    <property type="entry name" value="Retrovirus_Pol_polyprotein"/>
</dbReference>
<proteinExistence type="predicted"/>
<dbReference type="SUPFAM" id="SSF56672">
    <property type="entry name" value="DNA/RNA polymerases"/>
    <property type="match status" value="1"/>
</dbReference>
<keyword evidence="1" id="KW-0511">Multifunctional enzyme</keyword>
<evidence type="ECO:0000313" key="3">
    <source>
        <dbReference type="EMBL" id="KAA3481003.1"/>
    </source>
</evidence>
<dbReference type="InterPro" id="IPR043128">
    <property type="entry name" value="Rev_trsase/Diguanyl_cyclase"/>
</dbReference>
<dbReference type="PANTHER" id="PTHR37984">
    <property type="entry name" value="PROTEIN CBG26694"/>
    <property type="match status" value="1"/>
</dbReference>
<dbReference type="InterPro" id="IPR041577">
    <property type="entry name" value="RT_RNaseH_2"/>
</dbReference>
<evidence type="ECO:0000313" key="4">
    <source>
        <dbReference type="Proteomes" id="UP000325315"/>
    </source>
</evidence>
<dbReference type="OrthoDB" id="415724at2759"/>
<sequence>MPDVITAQKLIRKGCEAFLAYILDTRDSEQKLGQVPIVKEFTDEFPKELPRLSPECEVEFVIKLTLKLSRYRFYSTECGSLRHSYILDEKKCELLRLCTDFWQLNKVTVKNKYSLPHIDDLFDQLKGGIVFSNKDLRFGYYQFRNGIQVCATFKNCVTDLREKQLYVKFYKCEFWLHVFLHLLIGKLERVPDVCSFLGLAGYYCRFVKNFSIIASSMIKLLQKNVQFVCSNICQLSFDQLKSMLTEAPVLIQPKSGKEYFVYNDASLSGLGCVLMQAEKVITYAYCQLKPHE</sequence>
<organism evidence="3 4">
    <name type="scientific">Gossypium australe</name>
    <dbReference type="NCBI Taxonomy" id="47621"/>
    <lineage>
        <taxon>Eukaryota</taxon>
        <taxon>Viridiplantae</taxon>
        <taxon>Streptophyta</taxon>
        <taxon>Embryophyta</taxon>
        <taxon>Tracheophyta</taxon>
        <taxon>Spermatophyta</taxon>
        <taxon>Magnoliopsida</taxon>
        <taxon>eudicotyledons</taxon>
        <taxon>Gunneridae</taxon>
        <taxon>Pentapetalae</taxon>
        <taxon>rosids</taxon>
        <taxon>malvids</taxon>
        <taxon>Malvales</taxon>
        <taxon>Malvaceae</taxon>
        <taxon>Malvoideae</taxon>
        <taxon>Gossypium</taxon>
    </lineage>
</organism>
<dbReference type="PANTHER" id="PTHR37984:SF5">
    <property type="entry name" value="PROTEIN NYNRIN-LIKE"/>
    <property type="match status" value="1"/>
</dbReference>
<reference evidence="4" key="1">
    <citation type="journal article" date="2019" name="Plant Biotechnol. J.">
        <title>Genome sequencing of the Australian wild diploid species Gossypium australe highlights disease resistance and delayed gland morphogenesis.</title>
        <authorList>
            <person name="Cai Y."/>
            <person name="Cai X."/>
            <person name="Wang Q."/>
            <person name="Wang P."/>
            <person name="Zhang Y."/>
            <person name="Cai C."/>
            <person name="Xu Y."/>
            <person name="Wang K."/>
            <person name="Zhou Z."/>
            <person name="Wang C."/>
            <person name="Geng S."/>
            <person name="Li B."/>
            <person name="Dong Q."/>
            <person name="Hou Y."/>
            <person name="Wang H."/>
            <person name="Ai P."/>
            <person name="Liu Z."/>
            <person name="Yi F."/>
            <person name="Sun M."/>
            <person name="An G."/>
            <person name="Cheng J."/>
            <person name="Zhang Y."/>
            <person name="Shi Q."/>
            <person name="Xie Y."/>
            <person name="Shi X."/>
            <person name="Chang Y."/>
            <person name="Huang F."/>
            <person name="Chen Y."/>
            <person name="Hong S."/>
            <person name="Mi L."/>
            <person name="Sun Q."/>
            <person name="Zhang L."/>
            <person name="Zhou B."/>
            <person name="Peng R."/>
            <person name="Zhang X."/>
            <person name="Liu F."/>
        </authorList>
    </citation>
    <scope>NUCLEOTIDE SEQUENCE [LARGE SCALE GENOMIC DNA]</scope>
    <source>
        <strain evidence="4">cv. PA1801</strain>
    </source>
</reference>
<dbReference type="Gene3D" id="3.10.10.10">
    <property type="entry name" value="HIV Type 1 Reverse Transcriptase, subunit A, domain 1"/>
    <property type="match status" value="1"/>
</dbReference>
<feature type="domain" description="Reverse transcriptase/retrotransposon-derived protein RNase H-like" evidence="2">
    <location>
        <begin position="233"/>
        <end position="290"/>
    </location>
</feature>
<keyword evidence="4" id="KW-1185">Reference proteome</keyword>